<dbReference type="SUPFAM" id="SSF56801">
    <property type="entry name" value="Acetyl-CoA synthetase-like"/>
    <property type="match status" value="1"/>
</dbReference>
<dbReference type="SUPFAM" id="SSF52777">
    <property type="entry name" value="CoA-dependent acyltransferases"/>
    <property type="match status" value="1"/>
</dbReference>
<dbReference type="Pfam" id="PF13193">
    <property type="entry name" value="AMP-binding_C"/>
    <property type="match status" value="1"/>
</dbReference>
<dbReference type="Gene3D" id="3.30.559.30">
    <property type="entry name" value="Nonribosomal peptide synthetase, condensation domain"/>
    <property type="match status" value="1"/>
</dbReference>
<dbReference type="PANTHER" id="PTHR45527:SF1">
    <property type="entry name" value="FATTY ACID SYNTHASE"/>
    <property type="match status" value="1"/>
</dbReference>
<dbReference type="Pfam" id="PF00501">
    <property type="entry name" value="AMP-binding"/>
    <property type="match status" value="1"/>
</dbReference>
<evidence type="ECO:0000313" key="7">
    <source>
        <dbReference type="EMBL" id="MCY8456142.1"/>
    </source>
</evidence>
<dbReference type="Proteomes" id="UP001078573">
    <property type="component" value="Unassembled WGS sequence"/>
</dbReference>
<organism evidence="7 8">
    <name type="scientific">Bacillus spizizenii</name>
    <name type="common">Bacillus subtilis subsp. spizizenii</name>
    <dbReference type="NCBI Taxonomy" id="96241"/>
    <lineage>
        <taxon>Bacteria</taxon>
        <taxon>Bacillati</taxon>
        <taxon>Bacillota</taxon>
        <taxon>Bacilli</taxon>
        <taxon>Bacillales</taxon>
        <taxon>Bacillaceae</taxon>
        <taxon>Bacillus</taxon>
    </lineage>
</organism>
<evidence type="ECO:0000256" key="1">
    <source>
        <dbReference type="ARBA" id="ARBA00001957"/>
    </source>
</evidence>
<dbReference type="Gene3D" id="2.30.38.10">
    <property type="entry name" value="Luciferase, Domain 3"/>
    <property type="match status" value="1"/>
</dbReference>
<keyword evidence="4" id="KW-0597">Phosphoprotein</keyword>
<dbReference type="InterPro" id="IPR020845">
    <property type="entry name" value="AMP-binding_CS"/>
</dbReference>
<dbReference type="AlphaFoldDB" id="A0A9Q4E244"/>
<protein>
    <submittedName>
        <fullName evidence="7">Amino acid adenylation domain-containing protein</fullName>
    </submittedName>
</protein>
<dbReference type="GO" id="GO:0044550">
    <property type="term" value="P:secondary metabolite biosynthetic process"/>
    <property type="evidence" value="ECO:0007669"/>
    <property type="project" value="TreeGrafter"/>
</dbReference>
<comment type="similarity">
    <text evidence="2">Belongs to the ATP-dependent AMP-binding enzyme family.</text>
</comment>
<name>A0A9Q4E244_BACSC</name>
<proteinExistence type="inferred from homology"/>
<dbReference type="FunFam" id="2.30.38.10:FF:000001">
    <property type="entry name" value="Non-ribosomal peptide synthetase PvdI"/>
    <property type="match status" value="1"/>
</dbReference>
<evidence type="ECO:0000256" key="3">
    <source>
        <dbReference type="ARBA" id="ARBA00022450"/>
    </source>
</evidence>
<evidence type="ECO:0000256" key="2">
    <source>
        <dbReference type="ARBA" id="ARBA00006432"/>
    </source>
</evidence>
<dbReference type="NCBIfam" id="TIGR01733">
    <property type="entry name" value="AA-adenyl-dom"/>
    <property type="match status" value="1"/>
</dbReference>
<dbReference type="FunFam" id="3.40.50.980:FF:000001">
    <property type="entry name" value="Non-ribosomal peptide synthetase"/>
    <property type="match status" value="1"/>
</dbReference>
<dbReference type="InterPro" id="IPR025110">
    <property type="entry name" value="AMP-bd_C"/>
</dbReference>
<dbReference type="PANTHER" id="PTHR45527">
    <property type="entry name" value="NONRIBOSOMAL PEPTIDE SYNTHETASE"/>
    <property type="match status" value="1"/>
</dbReference>
<evidence type="ECO:0000259" key="6">
    <source>
        <dbReference type="Pfam" id="PF13193"/>
    </source>
</evidence>
<dbReference type="FunFam" id="3.30.300.30:FF:000010">
    <property type="entry name" value="Enterobactin synthetase component F"/>
    <property type="match status" value="1"/>
</dbReference>
<feature type="domain" description="AMP-dependent synthetase/ligase" evidence="5">
    <location>
        <begin position="297"/>
        <end position="637"/>
    </location>
</feature>
<comment type="cofactor">
    <cofactor evidence="1">
        <name>pantetheine 4'-phosphate</name>
        <dbReference type="ChEBI" id="CHEBI:47942"/>
    </cofactor>
</comment>
<sequence length="791" mass="89608">MKINKNDYFSIEHLPVDTDNVYPLSKVQAFWDENRHQMTETLIMSNSGRFSKRSEGKIQKEEINITQEIYNSLSDAARKSATNIETLLFVAHCKVVSLLSGQSTFATGIGIETQRSSVEHQIDMGNHAQVLPLAITLGPLETWNDIALRAHEILGMIKELKTLTISDLKDINRLFDVNFVYVEHDFKNELLYKNEIAITEDNDESNSLTVKFHSNSTISSFNDIKCLIEYRDDQITKEQVIALGDYYSRILESIGKDLLTIHTNSNWLSTNHEKLLSEWNNHTIKEFPLKNNLLQLFEEQAQKTPNQIASINKNEKFTYQQLNERSNQLARYLRNLGVGPEFLVGICMKRSNLMLIGLLGILKAGGGYVPLDPNYPKERLHHMLDDANVEMILTDNLLSEQLSFDGRKIIKLDAAWPIIASFECTNLECQTISSNVAYLVFTSGSTGLPKAAVIEHGSVIELMYWAKDEFGLETLSGVLASSSICFDMSIFELYVPLSWGGTVIIVDDILQLRNTEGREKITLLSTVPSALCTLAELGWVPNNTRAALLAGEPLTRQVTTRIFNSTKLEKIWNAYGLSEDTTYTTVSLIKREHEGPITIGKPIANRQLYVLDEYQREVPIGVMGELYVAGNGLARAYINRPELTADRFLLKIFNDNKKIRMYRTGDLVRYRSDGTLEYIARKDHQIKLRGHRIELGEIEITLGAHKAVEQCVVVCRNEGDDKRLIAYVVIKEGNINVSPHQLKEYLSENLPEWMIPAMFVWLEKLPTTSNGKLDRKALPAPERCSWPVATN</sequence>
<dbReference type="PROSITE" id="PS00455">
    <property type="entry name" value="AMP_BINDING"/>
    <property type="match status" value="1"/>
</dbReference>
<reference evidence="7" key="1">
    <citation type="submission" date="2022-02" db="EMBL/GenBank/DDBJ databases">
        <title>Crop Bioprotection Bacillus Genome Sequencing.</title>
        <authorList>
            <person name="Dunlap C."/>
        </authorList>
    </citation>
    <scope>NUCLEOTIDE SEQUENCE</scope>
    <source>
        <strain evidence="7">WR1O2A-53</strain>
    </source>
</reference>
<dbReference type="InterPro" id="IPR045851">
    <property type="entry name" value="AMP-bd_C_sf"/>
</dbReference>
<accession>A0A9Q4E244</accession>
<comment type="caution">
    <text evidence="7">The sequence shown here is derived from an EMBL/GenBank/DDBJ whole genome shotgun (WGS) entry which is preliminary data.</text>
</comment>
<dbReference type="GO" id="GO:0031177">
    <property type="term" value="F:phosphopantetheine binding"/>
    <property type="evidence" value="ECO:0007669"/>
    <property type="project" value="TreeGrafter"/>
</dbReference>
<evidence type="ECO:0000259" key="5">
    <source>
        <dbReference type="Pfam" id="PF00501"/>
    </source>
</evidence>
<dbReference type="GO" id="GO:0043041">
    <property type="term" value="P:amino acid activation for nonribosomal peptide biosynthetic process"/>
    <property type="evidence" value="ECO:0007669"/>
    <property type="project" value="TreeGrafter"/>
</dbReference>
<evidence type="ECO:0000256" key="4">
    <source>
        <dbReference type="ARBA" id="ARBA00022553"/>
    </source>
</evidence>
<dbReference type="Gene3D" id="3.30.300.30">
    <property type="match status" value="1"/>
</dbReference>
<dbReference type="InterPro" id="IPR010071">
    <property type="entry name" value="AA_adenyl_dom"/>
</dbReference>
<feature type="domain" description="AMP-binding enzyme C-terminal" evidence="6">
    <location>
        <begin position="697"/>
        <end position="772"/>
    </location>
</feature>
<dbReference type="InterPro" id="IPR000873">
    <property type="entry name" value="AMP-dep_synth/lig_dom"/>
</dbReference>
<evidence type="ECO:0000313" key="8">
    <source>
        <dbReference type="Proteomes" id="UP001078573"/>
    </source>
</evidence>
<gene>
    <name evidence="7" type="ORF">MOC89_04440</name>
</gene>
<keyword evidence="3" id="KW-0596">Phosphopantetheine</keyword>
<dbReference type="EMBL" id="JALAPQ010000004">
    <property type="protein sequence ID" value="MCY8456142.1"/>
    <property type="molecule type" value="Genomic_DNA"/>
</dbReference>
<dbReference type="Gene3D" id="3.40.50.980">
    <property type="match status" value="2"/>
</dbReference>
<dbReference type="GO" id="GO:0005737">
    <property type="term" value="C:cytoplasm"/>
    <property type="evidence" value="ECO:0007669"/>
    <property type="project" value="TreeGrafter"/>
</dbReference>